<gene>
    <name evidence="1" type="ORF">CTRU02_214951</name>
</gene>
<organism evidence="1 2">
    <name type="scientific">Colletotrichum truncatum</name>
    <name type="common">Anthracnose fungus</name>
    <name type="synonym">Colletotrichum capsici</name>
    <dbReference type="NCBI Taxonomy" id="5467"/>
    <lineage>
        <taxon>Eukaryota</taxon>
        <taxon>Fungi</taxon>
        <taxon>Dikarya</taxon>
        <taxon>Ascomycota</taxon>
        <taxon>Pezizomycotina</taxon>
        <taxon>Sordariomycetes</taxon>
        <taxon>Hypocreomycetidae</taxon>
        <taxon>Glomerellales</taxon>
        <taxon>Glomerellaceae</taxon>
        <taxon>Colletotrichum</taxon>
        <taxon>Colletotrichum truncatum species complex</taxon>
    </lineage>
</organism>
<evidence type="ECO:0000313" key="2">
    <source>
        <dbReference type="Proteomes" id="UP000805649"/>
    </source>
</evidence>
<dbReference type="Proteomes" id="UP000805649">
    <property type="component" value="Unassembled WGS sequence"/>
</dbReference>
<proteinExistence type="predicted"/>
<comment type="caution">
    <text evidence="1">The sequence shown here is derived from an EMBL/GenBank/DDBJ whole genome shotgun (WGS) entry which is preliminary data.</text>
</comment>
<name>A0ACC3YE60_COLTU</name>
<sequence>MRVTSLIAFIPFLAPALAANHKNCWCTVQYGPGKNDWRYDWQLTFNVCKSSYTQTADYDTGSGHCIANPHTRLDGDRFYNNCKSTGAGGWFPVVNGAVDTTANKLFAPKNWRTGQLYQTGSDCD</sequence>
<dbReference type="EMBL" id="VUJX02000012">
    <property type="protein sequence ID" value="KAL0930131.1"/>
    <property type="molecule type" value="Genomic_DNA"/>
</dbReference>
<protein>
    <submittedName>
        <fullName evidence="1">Uncharacterized protein</fullName>
    </submittedName>
</protein>
<reference evidence="1 2" key="1">
    <citation type="journal article" date="2020" name="Phytopathology">
        <title>Genome Sequence Resources of Colletotrichum truncatum, C. plurivorum, C. musicola, and C. sojae: Four Species Pathogenic to Soybean (Glycine max).</title>
        <authorList>
            <person name="Rogerio F."/>
            <person name="Boufleur T.R."/>
            <person name="Ciampi-Guillardi M."/>
            <person name="Sukno S.A."/>
            <person name="Thon M.R."/>
            <person name="Massola Junior N.S."/>
            <person name="Baroncelli R."/>
        </authorList>
    </citation>
    <scope>NUCLEOTIDE SEQUENCE [LARGE SCALE GENOMIC DNA]</scope>
    <source>
        <strain evidence="1 2">CMES1059</strain>
    </source>
</reference>
<keyword evidence="2" id="KW-1185">Reference proteome</keyword>
<accession>A0ACC3YE60</accession>
<evidence type="ECO:0000313" key="1">
    <source>
        <dbReference type="EMBL" id="KAL0930131.1"/>
    </source>
</evidence>